<evidence type="ECO:0000256" key="5">
    <source>
        <dbReference type="ARBA" id="ARBA00022741"/>
    </source>
</evidence>
<keyword evidence="9" id="KW-0636">Prenylation</keyword>
<keyword evidence="5" id="KW-0547">Nucleotide-binding</keyword>
<evidence type="ECO:0000256" key="7">
    <source>
        <dbReference type="ARBA" id="ARBA00023136"/>
    </source>
</evidence>
<dbReference type="InterPro" id="IPR027417">
    <property type="entry name" value="P-loop_NTPase"/>
</dbReference>
<dbReference type="GO" id="GO:0007264">
    <property type="term" value="P:small GTPase-mediated signal transduction"/>
    <property type="evidence" value="ECO:0007669"/>
    <property type="project" value="InterPro"/>
</dbReference>
<evidence type="ECO:0000313" key="10">
    <source>
        <dbReference type="Proteomes" id="UP000515163"/>
    </source>
</evidence>
<dbReference type="PROSITE" id="PS51420">
    <property type="entry name" value="RHO"/>
    <property type="match status" value="1"/>
</dbReference>
<accession>A0A6P8H6S9</accession>
<gene>
    <name evidence="11" type="primary">LOC116288414</name>
</gene>
<dbReference type="InterPro" id="IPR003578">
    <property type="entry name" value="Small_GTPase_Rho"/>
</dbReference>
<dbReference type="GO" id="GO:0005886">
    <property type="term" value="C:plasma membrane"/>
    <property type="evidence" value="ECO:0007669"/>
    <property type="project" value="UniProtKB-SubCell"/>
</dbReference>
<keyword evidence="3" id="KW-1003">Cell membrane</keyword>
<dbReference type="GeneID" id="116288414"/>
<comment type="similarity">
    <text evidence="2">Belongs to the small GTPase superfamily. Rho family.</text>
</comment>
<proteinExistence type="inferred from homology"/>
<evidence type="ECO:0000256" key="2">
    <source>
        <dbReference type="ARBA" id="ARBA00010142"/>
    </source>
</evidence>
<dbReference type="SMART" id="SM00174">
    <property type="entry name" value="RHO"/>
    <property type="match status" value="1"/>
</dbReference>
<dbReference type="Pfam" id="PF00071">
    <property type="entry name" value="Ras"/>
    <property type="match status" value="1"/>
</dbReference>
<dbReference type="InterPro" id="IPR001806">
    <property type="entry name" value="Small_GTPase"/>
</dbReference>
<dbReference type="KEGG" id="aten:116288414"/>
<dbReference type="SMART" id="SM00173">
    <property type="entry name" value="RAS"/>
    <property type="match status" value="1"/>
</dbReference>
<keyword evidence="10" id="KW-1185">Reference proteome</keyword>
<dbReference type="GO" id="GO:0003924">
    <property type="term" value="F:GTPase activity"/>
    <property type="evidence" value="ECO:0007669"/>
    <property type="project" value="InterPro"/>
</dbReference>
<dbReference type="RefSeq" id="XP_031551058.1">
    <property type="nucleotide sequence ID" value="XM_031695198.1"/>
</dbReference>
<evidence type="ECO:0000256" key="6">
    <source>
        <dbReference type="ARBA" id="ARBA00023134"/>
    </source>
</evidence>
<keyword evidence="4" id="KW-0488">Methylation</keyword>
<dbReference type="Gene3D" id="3.40.50.300">
    <property type="entry name" value="P-loop containing nucleotide triphosphate hydrolases"/>
    <property type="match status" value="1"/>
</dbReference>
<dbReference type="InParanoid" id="A0A6P8H6S9"/>
<dbReference type="NCBIfam" id="TIGR00231">
    <property type="entry name" value="small_GTP"/>
    <property type="match status" value="1"/>
</dbReference>
<dbReference type="CDD" id="cd00157">
    <property type="entry name" value="Rho"/>
    <property type="match status" value="1"/>
</dbReference>
<dbReference type="SUPFAM" id="SSF52540">
    <property type="entry name" value="P-loop containing nucleoside triphosphate hydrolases"/>
    <property type="match status" value="1"/>
</dbReference>
<dbReference type="AlphaFoldDB" id="A0A6P8H6S9"/>
<protein>
    <submittedName>
        <fullName evidence="11">Cdc42 homolog</fullName>
    </submittedName>
</protein>
<dbReference type="FunFam" id="3.40.50.300:FF:000983">
    <property type="entry name" value="Rho family GTPase"/>
    <property type="match status" value="1"/>
</dbReference>
<dbReference type="Proteomes" id="UP000515163">
    <property type="component" value="Unplaced"/>
</dbReference>
<organism evidence="10 11">
    <name type="scientific">Actinia tenebrosa</name>
    <name type="common">Australian red waratah sea anemone</name>
    <dbReference type="NCBI Taxonomy" id="6105"/>
    <lineage>
        <taxon>Eukaryota</taxon>
        <taxon>Metazoa</taxon>
        <taxon>Cnidaria</taxon>
        <taxon>Anthozoa</taxon>
        <taxon>Hexacorallia</taxon>
        <taxon>Actiniaria</taxon>
        <taxon>Actiniidae</taxon>
        <taxon>Actinia</taxon>
    </lineage>
</organism>
<dbReference type="OrthoDB" id="10279053at2759"/>
<keyword evidence="8" id="KW-0449">Lipoprotein</keyword>
<dbReference type="PRINTS" id="PR00449">
    <property type="entry name" value="RASTRNSFRMNG"/>
</dbReference>
<evidence type="ECO:0000256" key="9">
    <source>
        <dbReference type="ARBA" id="ARBA00023289"/>
    </source>
</evidence>
<reference evidence="11" key="1">
    <citation type="submission" date="2025-08" db="UniProtKB">
        <authorList>
            <consortium name="RefSeq"/>
        </authorList>
    </citation>
    <scope>IDENTIFICATION</scope>
    <source>
        <tissue evidence="11">Tentacle</tissue>
    </source>
</reference>
<dbReference type="SMART" id="SM00175">
    <property type="entry name" value="RAB"/>
    <property type="match status" value="1"/>
</dbReference>
<dbReference type="InterPro" id="IPR005225">
    <property type="entry name" value="Small_GTP-bd"/>
</dbReference>
<comment type="subcellular location">
    <subcellularLocation>
        <location evidence="1">Cell membrane</location>
        <topology evidence="1">Lipid-anchor</topology>
        <orientation evidence="1">Cytoplasmic side</orientation>
    </subcellularLocation>
</comment>
<dbReference type="PROSITE" id="PS51419">
    <property type="entry name" value="RAB"/>
    <property type="match status" value="1"/>
</dbReference>
<keyword evidence="6" id="KW-0342">GTP-binding</keyword>
<dbReference type="GO" id="GO:0005525">
    <property type="term" value="F:GTP binding"/>
    <property type="evidence" value="ECO:0007669"/>
    <property type="project" value="UniProtKB-KW"/>
</dbReference>
<name>A0A6P8H6S9_ACTTE</name>
<dbReference type="PANTHER" id="PTHR24072">
    <property type="entry name" value="RHO FAMILY GTPASE"/>
    <property type="match status" value="1"/>
</dbReference>
<dbReference type="PROSITE" id="PS51421">
    <property type="entry name" value="RAS"/>
    <property type="match status" value="1"/>
</dbReference>
<evidence type="ECO:0000256" key="1">
    <source>
        <dbReference type="ARBA" id="ARBA00004342"/>
    </source>
</evidence>
<sequence length="197" mass="22291">MHCFKLVIVGDSTVGKTSLLISRQHGSFPFESTPRVFTDSAYDTLVDGCVYTIGFWDTVGQEDYAKLRPLSYPDTDVFLVCFDVSNRNSFENIEHRWIPEIRHYSPDSANILVGTKIDLRLNVAKDSRSPQDYVTYEEGRQLAGRLGISTYLECSALTREGLDAVIPTAVRTAVRENSSKKESNFWCCGKKIFSRKK</sequence>
<keyword evidence="7" id="KW-0472">Membrane</keyword>
<evidence type="ECO:0000256" key="4">
    <source>
        <dbReference type="ARBA" id="ARBA00022481"/>
    </source>
</evidence>
<evidence type="ECO:0000313" key="11">
    <source>
        <dbReference type="RefSeq" id="XP_031551058.1"/>
    </source>
</evidence>
<evidence type="ECO:0000256" key="3">
    <source>
        <dbReference type="ARBA" id="ARBA00022475"/>
    </source>
</evidence>
<evidence type="ECO:0000256" key="8">
    <source>
        <dbReference type="ARBA" id="ARBA00023288"/>
    </source>
</evidence>